<proteinExistence type="predicted"/>
<reference evidence="2 3" key="1">
    <citation type="submission" date="2018-05" db="EMBL/GenBank/DDBJ databases">
        <title>Marinifilum breve JC075T sp. nov., a marine bacterium isolated from Yongle Blue Hole in the South China Sea.</title>
        <authorList>
            <person name="Fu T."/>
        </authorList>
    </citation>
    <scope>NUCLEOTIDE SEQUENCE [LARGE SCALE GENOMIC DNA]</scope>
    <source>
        <strain evidence="2 3">JC075</strain>
    </source>
</reference>
<keyword evidence="3" id="KW-1185">Reference proteome</keyword>
<evidence type="ECO:0000256" key="1">
    <source>
        <dbReference type="SAM" id="MobiDB-lite"/>
    </source>
</evidence>
<protein>
    <submittedName>
        <fullName evidence="2">Uncharacterized protein</fullName>
    </submittedName>
</protein>
<sequence>MKENKTINLSYPELIQRSDRVAMVVQRDITEFQKYGYAENVNEEVAAKCLAFKQVESDMFWEGQKVLATNKKENCKGKLVEILGEFAFKSKLALGEHTKEYRMFRFTGLKKLNDKELIPYASHVIKTARLMPDELAKRNLTLEDFTAAESATKALDDAIDAQADAIAVREQKSIERLNKGSELYKMISELCDVGKRIWEHKNEAFYNDYVLFGSNKSTSHSEDEESESVVEETSTGE</sequence>
<organism evidence="2 3">
    <name type="scientific">Marinifilum breve</name>
    <dbReference type="NCBI Taxonomy" id="2184082"/>
    <lineage>
        <taxon>Bacteria</taxon>
        <taxon>Pseudomonadati</taxon>
        <taxon>Bacteroidota</taxon>
        <taxon>Bacteroidia</taxon>
        <taxon>Marinilabiliales</taxon>
        <taxon>Marinifilaceae</taxon>
    </lineage>
</organism>
<dbReference type="AlphaFoldDB" id="A0A2V4A6W9"/>
<dbReference type="EMBL" id="QFLI01000010">
    <property type="protein sequence ID" value="PXX97130.1"/>
    <property type="molecule type" value="Genomic_DNA"/>
</dbReference>
<accession>A0A2V4A6W9</accession>
<name>A0A2V4A6W9_9BACT</name>
<dbReference type="RefSeq" id="WP_110362632.1">
    <property type="nucleotide sequence ID" value="NZ_QFLI01000010.1"/>
</dbReference>
<dbReference type="OrthoDB" id="1116693at2"/>
<evidence type="ECO:0000313" key="3">
    <source>
        <dbReference type="Proteomes" id="UP000248079"/>
    </source>
</evidence>
<dbReference type="Proteomes" id="UP000248079">
    <property type="component" value="Unassembled WGS sequence"/>
</dbReference>
<feature type="region of interest" description="Disordered" evidence="1">
    <location>
        <begin position="216"/>
        <end position="237"/>
    </location>
</feature>
<evidence type="ECO:0000313" key="2">
    <source>
        <dbReference type="EMBL" id="PXX97130.1"/>
    </source>
</evidence>
<gene>
    <name evidence="2" type="ORF">DF185_19115</name>
</gene>
<comment type="caution">
    <text evidence="2">The sequence shown here is derived from an EMBL/GenBank/DDBJ whole genome shotgun (WGS) entry which is preliminary data.</text>
</comment>